<keyword evidence="4" id="KW-1185">Reference proteome</keyword>
<name>A0A3Q9HP53_9FIRM</name>
<sequence length="329" mass="38017">MIMKKNKNKTRKMGGTRVSRGICKFLIFICIVFLFLSLPLLAREDNDKRNIIFQIDDPVGDDWGPGSYTYPRYKHFEPFKGLFDLTRFSIIDADPDYILEFAFTEIRDPWRSKYGFSHPLIQIYFDNQPGGSTELFRPGARVKLDSNAPWDVMLNITGWWVRLFRPTDRERVKSMKIPWNDTKNPFELSEAVVTLEENVIKVQLPKTIIGDLSKAKFFLLIGAFFPFGEDHYREVKKVSDDWAFGGSTNPELSPRVLDILVPDGMVQEEVLKLSQNARDFVTIPYIAISRGTESMIFNEKILIWVVTLIVIVLLALVIKIKSKKDPVRK</sequence>
<organism evidence="3 4">
    <name type="scientific">Anoxybacter fermentans</name>
    <dbReference type="NCBI Taxonomy" id="1323375"/>
    <lineage>
        <taxon>Bacteria</taxon>
        <taxon>Bacillati</taxon>
        <taxon>Bacillota</taxon>
        <taxon>Clostridia</taxon>
        <taxon>Halanaerobiales</taxon>
        <taxon>Anoxybacter</taxon>
    </lineage>
</organism>
<dbReference type="CDD" id="cd09626">
    <property type="entry name" value="DOMON_glucodextranase_like"/>
    <property type="match status" value="1"/>
</dbReference>
<evidence type="ECO:0000259" key="2">
    <source>
        <dbReference type="Pfam" id="PF09985"/>
    </source>
</evidence>
<evidence type="ECO:0000313" key="4">
    <source>
        <dbReference type="Proteomes" id="UP000267250"/>
    </source>
</evidence>
<proteinExistence type="predicted"/>
<dbReference type="KEGG" id="aft:BBF96_01820"/>
<keyword evidence="1" id="KW-0812">Transmembrane</keyword>
<feature type="transmembrane region" description="Helical" evidence="1">
    <location>
        <begin position="301"/>
        <end position="320"/>
    </location>
</feature>
<dbReference type="Pfam" id="PF09985">
    <property type="entry name" value="Glucodextran_C"/>
    <property type="match status" value="1"/>
</dbReference>
<dbReference type="Proteomes" id="UP000267250">
    <property type="component" value="Chromosome"/>
</dbReference>
<evidence type="ECO:0000313" key="3">
    <source>
        <dbReference type="EMBL" id="AZR72244.1"/>
    </source>
</evidence>
<accession>A0A3Q9HP53</accession>
<dbReference type="Gene3D" id="2.60.40.1190">
    <property type="match status" value="1"/>
</dbReference>
<keyword evidence="1" id="KW-1133">Transmembrane helix</keyword>
<feature type="domain" description="Glucodextranase-like C-terminal" evidence="2">
    <location>
        <begin position="52"/>
        <end position="273"/>
    </location>
</feature>
<dbReference type="AlphaFoldDB" id="A0A3Q9HP53"/>
<keyword evidence="1" id="KW-0472">Membrane</keyword>
<dbReference type="InterPro" id="IPR019248">
    <property type="entry name" value="Glucodextran_C"/>
</dbReference>
<protein>
    <recommendedName>
        <fullName evidence="2">Glucodextranase-like C-terminal domain-containing protein</fullName>
    </recommendedName>
</protein>
<reference evidence="3 4" key="1">
    <citation type="submission" date="2016-07" db="EMBL/GenBank/DDBJ databases">
        <title>Genome and transcriptome analysis of iron-reducing fermentative bacteria Anoxybacter fermentans.</title>
        <authorList>
            <person name="Zeng X."/>
            <person name="Shao Z."/>
        </authorList>
    </citation>
    <scope>NUCLEOTIDE SEQUENCE [LARGE SCALE GENOMIC DNA]</scope>
    <source>
        <strain evidence="3 4">DY22613</strain>
    </source>
</reference>
<dbReference type="EMBL" id="CP016379">
    <property type="protein sequence ID" value="AZR72244.1"/>
    <property type="molecule type" value="Genomic_DNA"/>
</dbReference>
<dbReference type="SUPFAM" id="SSF49344">
    <property type="entry name" value="CBD9-like"/>
    <property type="match status" value="1"/>
</dbReference>
<gene>
    <name evidence="3" type="ORF">BBF96_01820</name>
</gene>
<evidence type="ECO:0000256" key="1">
    <source>
        <dbReference type="SAM" id="Phobius"/>
    </source>
</evidence>